<proteinExistence type="predicted"/>
<reference evidence="2" key="1">
    <citation type="journal article" date="2017" name="Nat. Ecol. Evol.">
        <title>Genome expansion and lineage-specific genetic innovations in the forest pathogenic fungi Armillaria.</title>
        <authorList>
            <person name="Sipos G."/>
            <person name="Prasanna A.N."/>
            <person name="Walter M.C."/>
            <person name="O'Connor E."/>
            <person name="Balint B."/>
            <person name="Krizsan K."/>
            <person name="Kiss B."/>
            <person name="Hess J."/>
            <person name="Varga T."/>
            <person name="Slot J."/>
            <person name="Riley R."/>
            <person name="Boka B."/>
            <person name="Rigling D."/>
            <person name="Barry K."/>
            <person name="Lee J."/>
            <person name="Mihaltcheva S."/>
            <person name="LaButti K."/>
            <person name="Lipzen A."/>
            <person name="Waldron R."/>
            <person name="Moloney N.M."/>
            <person name="Sperisen C."/>
            <person name="Kredics L."/>
            <person name="Vagvoelgyi C."/>
            <person name="Patrignani A."/>
            <person name="Fitzpatrick D."/>
            <person name="Nagy I."/>
            <person name="Doyle S."/>
            <person name="Anderson J.B."/>
            <person name="Grigoriev I.V."/>
            <person name="Gueldener U."/>
            <person name="Muensterkoetter M."/>
            <person name="Nagy L.G."/>
        </authorList>
    </citation>
    <scope>NUCLEOTIDE SEQUENCE [LARGE SCALE GENOMIC DNA]</scope>
    <source>
        <strain evidence="2">Ar21-2</strain>
    </source>
</reference>
<dbReference type="InParanoid" id="A0A2H3DAJ1"/>
<dbReference type="Proteomes" id="UP000217790">
    <property type="component" value="Unassembled WGS sequence"/>
</dbReference>
<dbReference type="AlphaFoldDB" id="A0A2H3DAJ1"/>
<dbReference type="EMBL" id="KZ293686">
    <property type="protein sequence ID" value="PBK86087.1"/>
    <property type="molecule type" value="Genomic_DNA"/>
</dbReference>
<keyword evidence="2" id="KW-1185">Reference proteome</keyword>
<accession>A0A2H3DAJ1</accession>
<sequence length="75" mass="8725">MVVLASHTYARSPTLRKTKPPLSALHYVFTLHPSVISPDRINREQIRHLRMSTILQENCQVDEVVPRLWPSRSHL</sequence>
<evidence type="ECO:0000313" key="2">
    <source>
        <dbReference type="Proteomes" id="UP000217790"/>
    </source>
</evidence>
<evidence type="ECO:0000313" key="1">
    <source>
        <dbReference type="EMBL" id="PBK86087.1"/>
    </source>
</evidence>
<protein>
    <submittedName>
        <fullName evidence="1">Uncharacterized protein</fullName>
    </submittedName>
</protein>
<gene>
    <name evidence="1" type="ORF">ARMGADRAFT_542368</name>
</gene>
<name>A0A2H3DAJ1_ARMGA</name>
<organism evidence="1 2">
    <name type="scientific">Armillaria gallica</name>
    <name type="common">Bulbous honey fungus</name>
    <name type="synonym">Armillaria bulbosa</name>
    <dbReference type="NCBI Taxonomy" id="47427"/>
    <lineage>
        <taxon>Eukaryota</taxon>
        <taxon>Fungi</taxon>
        <taxon>Dikarya</taxon>
        <taxon>Basidiomycota</taxon>
        <taxon>Agaricomycotina</taxon>
        <taxon>Agaricomycetes</taxon>
        <taxon>Agaricomycetidae</taxon>
        <taxon>Agaricales</taxon>
        <taxon>Marasmiineae</taxon>
        <taxon>Physalacriaceae</taxon>
        <taxon>Armillaria</taxon>
    </lineage>
</organism>